<dbReference type="PANTHER" id="PTHR13906">
    <property type="entry name" value="PORCUPINE"/>
    <property type="match status" value="1"/>
</dbReference>
<accession>A0ABM0MUW2</accession>
<proteinExistence type="predicted"/>
<organism evidence="8 9">
    <name type="scientific">Saccoglossus kowalevskii</name>
    <name type="common">Acorn worm</name>
    <dbReference type="NCBI Taxonomy" id="10224"/>
    <lineage>
        <taxon>Eukaryota</taxon>
        <taxon>Metazoa</taxon>
        <taxon>Hemichordata</taxon>
        <taxon>Enteropneusta</taxon>
        <taxon>Harrimaniidae</taxon>
        <taxon>Saccoglossus</taxon>
    </lineage>
</organism>
<feature type="transmembrane region" description="Helical" evidence="7">
    <location>
        <begin position="146"/>
        <end position="166"/>
    </location>
</feature>
<feature type="transmembrane region" description="Helical" evidence="7">
    <location>
        <begin position="203"/>
        <end position="224"/>
    </location>
</feature>
<evidence type="ECO:0000256" key="6">
    <source>
        <dbReference type="ARBA" id="ARBA00023315"/>
    </source>
</evidence>
<feature type="transmembrane region" description="Helical" evidence="7">
    <location>
        <begin position="244"/>
        <end position="264"/>
    </location>
</feature>
<reference evidence="9" key="1">
    <citation type="submission" date="2025-08" db="UniProtKB">
        <authorList>
            <consortium name="RefSeq"/>
        </authorList>
    </citation>
    <scope>IDENTIFICATION</scope>
    <source>
        <tissue evidence="9">Testes</tissue>
    </source>
</reference>
<evidence type="ECO:0000256" key="1">
    <source>
        <dbReference type="ARBA" id="ARBA00004141"/>
    </source>
</evidence>
<keyword evidence="3 7" id="KW-0812">Transmembrane</keyword>
<comment type="subcellular location">
    <subcellularLocation>
        <location evidence="1">Membrane</location>
        <topology evidence="1">Multi-pass membrane protein</topology>
    </subcellularLocation>
</comment>
<evidence type="ECO:0000256" key="5">
    <source>
        <dbReference type="ARBA" id="ARBA00023136"/>
    </source>
</evidence>
<keyword evidence="4 7" id="KW-1133">Transmembrane helix</keyword>
<protein>
    <submittedName>
        <fullName evidence="9">Membrane-bound O-acyltransferase domain-containing protein 2-like</fullName>
    </submittedName>
</protein>
<dbReference type="RefSeq" id="XP_006823803.1">
    <property type="nucleotide sequence ID" value="XM_006823740.1"/>
</dbReference>
<evidence type="ECO:0000313" key="9">
    <source>
        <dbReference type="RefSeq" id="XP_006823803.1"/>
    </source>
</evidence>
<dbReference type="InterPro" id="IPR004299">
    <property type="entry name" value="MBOAT_fam"/>
</dbReference>
<evidence type="ECO:0000313" key="8">
    <source>
        <dbReference type="Proteomes" id="UP000694865"/>
    </source>
</evidence>
<dbReference type="Proteomes" id="UP000694865">
    <property type="component" value="Unplaced"/>
</dbReference>
<feature type="transmembrane region" description="Helical" evidence="7">
    <location>
        <begin position="61"/>
        <end position="84"/>
    </location>
</feature>
<evidence type="ECO:0000256" key="3">
    <source>
        <dbReference type="ARBA" id="ARBA00022692"/>
    </source>
</evidence>
<keyword evidence="2" id="KW-0808">Transferase</keyword>
<feature type="transmembrane region" description="Helical" evidence="7">
    <location>
        <begin position="91"/>
        <end position="106"/>
    </location>
</feature>
<evidence type="ECO:0000256" key="4">
    <source>
        <dbReference type="ARBA" id="ARBA00022989"/>
    </source>
</evidence>
<feature type="transmembrane region" description="Helical" evidence="7">
    <location>
        <begin position="413"/>
        <end position="437"/>
    </location>
</feature>
<sequence>MAKHLISLISSQIGLTREEATFTYFLLVSLFVAVLYGRILHPHRVSPVVRHLVSWLLGMYIGFYSYSWSMFHLIAQATICYILLQILSPKIVHKVVFIVAILYLSVEHVRQLISNHTADLDHIGPMMIITARITSLAFGLHDGKEFLSSVYSTAVACLAVGPFCFYKDYIDFIEGKHVIPFTKKTDDGKEIVIYKEPPVMNVVVKKTCVAVCIVATILSIGPYYLPIGNVDPAVLNSSIAYRLWYLWISVVLFQAKYIFAWTIADAICNASGFGFNGYHSNGEPKWNLVTNINCSEFFTCQNLKQTKDTWHMTVNPYMRYAAFDRVSVPRLKLFSTLLLSCIWHGFYPGYFWTSGNAFLTTIVSKQGRQKIRPYFLSSKESKRVYDIITLIFHQINVVYIFIPFALLSNEYIITFYSSCYFIGHIIVFTILVVAIAIPSKKVKKESATNDVLHTNSMPLNSALQTNNKEINGNAKNDNNLHHRKYNEL</sequence>
<evidence type="ECO:0000256" key="7">
    <source>
        <dbReference type="SAM" id="Phobius"/>
    </source>
</evidence>
<keyword evidence="5 7" id="KW-0472">Membrane</keyword>
<gene>
    <name evidence="9" type="primary">LOC102800989</name>
</gene>
<dbReference type="Pfam" id="PF03062">
    <property type="entry name" value="MBOAT"/>
    <property type="match status" value="1"/>
</dbReference>
<dbReference type="GeneID" id="102800989"/>
<evidence type="ECO:0000256" key="2">
    <source>
        <dbReference type="ARBA" id="ARBA00022679"/>
    </source>
</evidence>
<keyword evidence="6" id="KW-0012">Acyltransferase</keyword>
<keyword evidence="8" id="KW-1185">Reference proteome</keyword>
<dbReference type="PANTHER" id="PTHR13906:SF4">
    <property type="entry name" value="LYSOPHOSPHOLIPID ACYLTRANSFERASE 6"/>
    <property type="match status" value="1"/>
</dbReference>
<dbReference type="InterPro" id="IPR049941">
    <property type="entry name" value="LPLAT_7/PORCN-like"/>
</dbReference>
<name>A0ABM0MUW2_SACKO</name>
<feature type="transmembrane region" description="Helical" evidence="7">
    <location>
        <begin position="384"/>
        <end position="407"/>
    </location>
</feature>
<feature type="transmembrane region" description="Helical" evidence="7">
    <location>
        <begin position="21"/>
        <end position="41"/>
    </location>
</feature>